<evidence type="ECO:0000313" key="1">
    <source>
        <dbReference type="EMBL" id="KIX13542.1"/>
    </source>
</evidence>
<proteinExistence type="predicted"/>
<reference evidence="1 2" key="1">
    <citation type="submission" date="2013-11" db="EMBL/GenBank/DDBJ databases">
        <title>Metagenomic analysis of a methanogenic consortium involved in long chain n-alkane degradation.</title>
        <authorList>
            <person name="Davidova I.A."/>
            <person name="Callaghan A.V."/>
            <person name="Wawrik B."/>
            <person name="Pruitt S."/>
            <person name="Marks C."/>
            <person name="Duncan K.E."/>
            <person name="Suflita J.M."/>
        </authorList>
    </citation>
    <scope>NUCLEOTIDE SEQUENCE [LARGE SCALE GENOMIC DNA]</scope>
    <source>
        <strain evidence="1 2">SPR</strain>
    </source>
</reference>
<sequence length="44" mass="5013">MALGEPLPDPVFITTDKSVMEKRFQKAAVPLQRGLRLFVQSKRL</sequence>
<accession>A0A0D2GF69</accession>
<organism evidence="1 2">
    <name type="scientific">Dethiosulfatarculus sandiegensis</name>
    <dbReference type="NCBI Taxonomy" id="1429043"/>
    <lineage>
        <taxon>Bacteria</taxon>
        <taxon>Pseudomonadati</taxon>
        <taxon>Thermodesulfobacteriota</taxon>
        <taxon>Desulfarculia</taxon>
        <taxon>Desulfarculales</taxon>
        <taxon>Desulfarculaceae</taxon>
        <taxon>Dethiosulfatarculus</taxon>
    </lineage>
</organism>
<comment type="caution">
    <text evidence="1">The sequence shown here is derived from an EMBL/GenBank/DDBJ whole genome shotgun (WGS) entry which is preliminary data.</text>
</comment>
<evidence type="ECO:0000313" key="2">
    <source>
        <dbReference type="Proteomes" id="UP000032233"/>
    </source>
</evidence>
<dbReference type="AlphaFoldDB" id="A0A0D2GF69"/>
<dbReference type="InParanoid" id="A0A0D2GF69"/>
<gene>
    <name evidence="1" type="ORF">X474_13735</name>
</gene>
<dbReference type="EMBL" id="AZAC01000015">
    <property type="protein sequence ID" value="KIX13542.1"/>
    <property type="molecule type" value="Genomic_DNA"/>
</dbReference>
<dbReference type="Proteomes" id="UP000032233">
    <property type="component" value="Unassembled WGS sequence"/>
</dbReference>
<name>A0A0D2GF69_9BACT</name>
<protein>
    <submittedName>
        <fullName evidence="1">Uncharacterized protein</fullName>
    </submittedName>
</protein>
<keyword evidence="2" id="KW-1185">Reference proteome</keyword>